<dbReference type="Proteomes" id="UP000070544">
    <property type="component" value="Unassembled WGS sequence"/>
</dbReference>
<evidence type="ECO:0000313" key="2">
    <source>
        <dbReference type="Proteomes" id="UP000070544"/>
    </source>
</evidence>
<dbReference type="EMBL" id="KQ965744">
    <property type="protein sequence ID" value="KXS17995.1"/>
    <property type="molecule type" value="Genomic_DNA"/>
</dbReference>
<dbReference type="SUPFAM" id="SSF56112">
    <property type="entry name" value="Protein kinase-like (PK-like)"/>
    <property type="match status" value="1"/>
</dbReference>
<evidence type="ECO:0008006" key="3">
    <source>
        <dbReference type="Google" id="ProtNLM"/>
    </source>
</evidence>
<proteinExistence type="predicted"/>
<organism evidence="1 2">
    <name type="scientific">Gonapodya prolifera (strain JEL478)</name>
    <name type="common">Monoblepharis prolifera</name>
    <dbReference type="NCBI Taxonomy" id="1344416"/>
    <lineage>
        <taxon>Eukaryota</taxon>
        <taxon>Fungi</taxon>
        <taxon>Fungi incertae sedis</taxon>
        <taxon>Chytridiomycota</taxon>
        <taxon>Chytridiomycota incertae sedis</taxon>
        <taxon>Monoblepharidomycetes</taxon>
        <taxon>Monoblepharidales</taxon>
        <taxon>Gonapodyaceae</taxon>
        <taxon>Gonapodya</taxon>
    </lineage>
</organism>
<dbReference type="AlphaFoldDB" id="A0A139ANA6"/>
<sequence>MNDIRLAPSIYECYPGDWDSLPKDGIKGQLADLAREMLQVDPEKRITVPMVLAHDALKGHLSISTLQNQVST</sequence>
<accession>A0A139ANA6</accession>
<name>A0A139ANA6_GONPJ</name>
<dbReference type="Gene3D" id="1.10.510.10">
    <property type="entry name" value="Transferase(Phosphotransferase) domain 1"/>
    <property type="match status" value="1"/>
</dbReference>
<gene>
    <name evidence="1" type="ORF">M427DRAFT_133129</name>
</gene>
<protein>
    <recommendedName>
        <fullName evidence="3">Protein kinase domain-containing protein</fullName>
    </recommendedName>
</protein>
<dbReference type="InterPro" id="IPR011009">
    <property type="entry name" value="Kinase-like_dom_sf"/>
</dbReference>
<evidence type="ECO:0000313" key="1">
    <source>
        <dbReference type="EMBL" id="KXS17995.1"/>
    </source>
</evidence>
<reference evidence="1 2" key="1">
    <citation type="journal article" date="2015" name="Genome Biol. Evol.">
        <title>Phylogenomic analyses indicate that early fungi evolved digesting cell walls of algal ancestors of land plants.</title>
        <authorList>
            <person name="Chang Y."/>
            <person name="Wang S."/>
            <person name="Sekimoto S."/>
            <person name="Aerts A.L."/>
            <person name="Choi C."/>
            <person name="Clum A."/>
            <person name="LaButti K.M."/>
            <person name="Lindquist E.A."/>
            <person name="Yee Ngan C."/>
            <person name="Ohm R.A."/>
            <person name="Salamov A.A."/>
            <person name="Grigoriev I.V."/>
            <person name="Spatafora J.W."/>
            <person name="Berbee M.L."/>
        </authorList>
    </citation>
    <scope>NUCLEOTIDE SEQUENCE [LARGE SCALE GENOMIC DNA]</scope>
    <source>
        <strain evidence="1 2">JEL478</strain>
    </source>
</reference>
<keyword evidence="2" id="KW-1185">Reference proteome</keyword>